<evidence type="ECO:0008006" key="4">
    <source>
        <dbReference type="Google" id="ProtNLM"/>
    </source>
</evidence>
<dbReference type="OMA" id="RYMELND"/>
<accession>A0A0N1HYV9</accession>
<dbReference type="CDD" id="cd17039">
    <property type="entry name" value="Ubl_ubiquitin_like"/>
    <property type="match status" value="2"/>
</dbReference>
<evidence type="ECO:0000313" key="3">
    <source>
        <dbReference type="Proteomes" id="UP000038009"/>
    </source>
</evidence>
<evidence type="ECO:0000256" key="1">
    <source>
        <dbReference type="SAM" id="MobiDB-lite"/>
    </source>
</evidence>
<dbReference type="Proteomes" id="UP000038009">
    <property type="component" value="Unassembled WGS sequence"/>
</dbReference>
<gene>
    <name evidence="2" type="ORF">ABL78_2758</name>
</gene>
<dbReference type="InterPro" id="IPR029071">
    <property type="entry name" value="Ubiquitin-like_domsf"/>
</dbReference>
<feature type="compositionally biased region" description="Low complexity" evidence="1">
    <location>
        <begin position="198"/>
        <end position="215"/>
    </location>
</feature>
<protein>
    <recommendedName>
        <fullName evidence="4">Ubiquitin-like domain-containing protein</fullName>
    </recommendedName>
</protein>
<keyword evidence="3" id="KW-1185">Reference proteome</keyword>
<organism evidence="2 3">
    <name type="scientific">Leptomonas seymouri</name>
    <dbReference type="NCBI Taxonomy" id="5684"/>
    <lineage>
        <taxon>Eukaryota</taxon>
        <taxon>Discoba</taxon>
        <taxon>Euglenozoa</taxon>
        <taxon>Kinetoplastea</taxon>
        <taxon>Metakinetoplastina</taxon>
        <taxon>Trypanosomatida</taxon>
        <taxon>Trypanosomatidae</taxon>
        <taxon>Leishmaniinae</taxon>
        <taxon>Leptomonas</taxon>
    </lineage>
</organism>
<feature type="region of interest" description="Disordered" evidence="1">
    <location>
        <begin position="198"/>
        <end position="276"/>
    </location>
</feature>
<feature type="compositionally biased region" description="Polar residues" evidence="1">
    <location>
        <begin position="216"/>
        <end position="232"/>
    </location>
</feature>
<dbReference type="EMBL" id="LJSK01000059">
    <property type="protein sequence ID" value="KPI88181.1"/>
    <property type="molecule type" value="Genomic_DNA"/>
</dbReference>
<dbReference type="OrthoDB" id="262153at2759"/>
<dbReference type="AlphaFoldDB" id="A0A0N1HYV9"/>
<sequence length="409" mass="45332">MTTAAAKPQEGAPVSVQLTSIVPVRVFNPHGEYFDTEVDVDSPLRAMQLAIEDYFKIKPEVQLLLHNRQQIHAERSLRDNGCLLLKGDPYIKIVCAIKRGPVLNLLCVVGQLTYVVACHESSTVWEVKKMLYEEVTRQQQRRAASDNSGSAWRLACGPERLRLLWRYMELNDKATLHYYRVPTNAVFQVMHRKRVVAAPSAATPRSAASSATVPALSSTAATHNVPTSQSRPLAQPTVWWQRPPVSAPVPASPETLPQPYPSASPAHSPEEYSEAFEGLTSRAAGREEAAAPATASSAVLPPPPPLPAAYIPAYPPRTYTGLSPRVAAGPPLPPHYDPLTSSEQVNLALRVRELEAQLRALWQALQEQRQVDEYQRGSLTDTHQRILELQEHMERVLWLQQEAARLIPS</sequence>
<reference evidence="2 3" key="1">
    <citation type="journal article" date="2015" name="PLoS Pathog.">
        <title>Leptomonas seymouri: Adaptations to the Dixenous Life Cycle Analyzed by Genome Sequencing, Transcriptome Profiling and Co-infection with Leishmania donovani.</title>
        <authorList>
            <person name="Kraeva N."/>
            <person name="Butenko A."/>
            <person name="Hlavacova J."/>
            <person name="Kostygov A."/>
            <person name="Myskova J."/>
            <person name="Grybchuk D."/>
            <person name="Lestinova T."/>
            <person name="Votypka J."/>
            <person name="Volf P."/>
            <person name="Opperdoes F."/>
            <person name="Flegontov P."/>
            <person name="Lukes J."/>
            <person name="Yurchenko V."/>
        </authorList>
    </citation>
    <scope>NUCLEOTIDE SEQUENCE [LARGE SCALE GENOMIC DNA]</scope>
    <source>
        <strain evidence="2 3">ATCC 30220</strain>
    </source>
</reference>
<dbReference type="SUPFAM" id="SSF54236">
    <property type="entry name" value="Ubiquitin-like"/>
    <property type="match status" value="2"/>
</dbReference>
<proteinExistence type="predicted"/>
<comment type="caution">
    <text evidence="2">The sequence shown here is derived from an EMBL/GenBank/DDBJ whole genome shotgun (WGS) entry which is preliminary data.</text>
</comment>
<dbReference type="VEuPathDB" id="TriTrypDB:Lsey_0059_0290"/>
<evidence type="ECO:0000313" key="2">
    <source>
        <dbReference type="EMBL" id="KPI88181.1"/>
    </source>
</evidence>
<name>A0A0N1HYV9_LEPSE</name>
<feature type="compositionally biased region" description="Pro residues" evidence="1">
    <location>
        <begin position="245"/>
        <end position="262"/>
    </location>
</feature>